<dbReference type="Pfam" id="PF22422">
    <property type="entry name" value="MGH1-like_GH"/>
    <property type="match status" value="1"/>
</dbReference>
<comment type="caution">
    <text evidence="5">The sequence shown here is derived from an EMBL/GenBank/DDBJ whole genome shotgun (WGS) entry which is preliminary data.</text>
</comment>
<keyword evidence="3" id="KW-0326">Glycosidase</keyword>
<sequence length="562" mass="65663">MKLDISEIPFSRFGSYFCISKEKDSEEIFIRDVHGGDDAPSNLFKIDILKDGVEKEFVVQASETSLKFSLKDDEEGYAEIIIPKEDEIHLEVQNVEFRLRATKGKYDSLMELEDGMYEYHIYPKELKLMIINLSGEMSVDAPWNIIGNDFIDIRMKSGQFVIESYRTVYQQKEYTPFIKGKEKIEQLYKEWFDNMKMGSTDYQPSLERASYITWSSVVHPHGILKEYAMYMSKLWMYNIWSWDNCFNALNLGKSYPELAYAQLKIFMETQDESGAYPDFVNDKFISYNCIKPPIFAYVYEKLMKMNDYFKDEHRLRTVYESTKKVMEYFDQYRTVEGRLPHYKHGNDSGWDNASLFHMGMPVEAPDLTSFLIRAYDVLSSFAEILGEKDESLRFKERADALFELLMERHYDEDGFYGRVGKEGRKINIRTSLILRLPVIIGYRLEKSMMDQLVADLEGNFETKYGLATESVNSKYYKENGYWLGPIWAPVTYLFIDALQNFGYQEVGNRIRDKFLDLTLVGGMAENFDPLTGKGLVDTSFTWTSSVFLLLLDDRTKAKDAHE</sequence>
<evidence type="ECO:0000256" key="1">
    <source>
        <dbReference type="ARBA" id="ARBA00010833"/>
    </source>
</evidence>
<dbReference type="EMBL" id="JACJHX010000012">
    <property type="protein sequence ID" value="MBA9028144.1"/>
    <property type="molecule type" value="Genomic_DNA"/>
</dbReference>
<dbReference type="Gene3D" id="1.50.10.10">
    <property type="match status" value="1"/>
</dbReference>
<dbReference type="InterPro" id="IPR054491">
    <property type="entry name" value="MGH1-like_GH"/>
</dbReference>
<protein>
    <submittedName>
        <fullName evidence="5">Glycogen debranching enzyme</fullName>
    </submittedName>
</protein>
<feature type="domain" description="Mannosylglycerate hydrolase MGH1-like glycoside hydrolase" evidence="4">
    <location>
        <begin position="237"/>
        <end position="543"/>
    </location>
</feature>
<comment type="similarity">
    <text evidence="1">Belongs to the glycosyl hydrolase 63 family.</text>
</comment>
<keyword evidence="2" id="KW-0378">Hydrolase</keyword>
<keyword evidence="6" id="KW-1185">Reference proteome</keyword>
<accession>A0ABR6CSX9</accession>
<reference evidence="5 6" key="1">
    <citation type="submission" date="2020-08" db="EMBL/GenBank/DDBJ databases">
        <title>Genomic Encyclopedia of Type Strains, Phase IV (KMG-IV): sequencing the most valuable type-strain genomes for metagenomic binning, comparative biology and taxonomic classification.</title>
        <authorList>
            <person name="Goeker M."/>
        </authorList>
    </citation>
    <scope>NUCLEOTIDE SEQUENCE [LARGE SCALE GENOMIC DNA]</scope>
    <source>
        <strain evidence="5 6">DSM 105481</strain>
    </source>
</reference>
<evidence type="ECO:0000259" key="4">
    <source>
        <dbReference type="Pfam" id="PF22422"/>
    </source>
</evidence>
<evidence type="ECO:0000256" key="2">
    <source>
        <dbReference type="ARBA" id="ARBA00022801"/>
    </source>
</evidence>
<name>A0ABR6CSX9_9BACI</name>
<dbReference type="PANTHER" id="PTHR10412:SF11">
    <property type="entry name" value="MANNOSYL-OLIGOSACCHARIDE GLUCOSIDASE"/>
    <property type="match status" value="1"/>
</dbReference>
<dbReference type="InterPro" id="IPR008928">
    <property type="entry name" value="6-hairpin_glycosidase_sf"/>
</dbReference>
<dbReference type="RefSeq" id="WP_182503344.1">
    <property type="nucleotide sequence ID" value="NZ_JACJHX010000012.1"/>
</dbReference>
<evidence type="ECO:0000313" key="5">
    <source>
        <dbReference type="EMBL" id="MBA9028144.1"/>
    </source>
</evidence>
<dbReference type="Proteomes" id="UP000626697">
    <property type="component" value="Unassembled WGS sequence"/>
</dbReference>
<dbReference type="InterPro" id="IPR004888">
    <property type="entry name" value="Glycoside_hydrolase_63"/>
</dbReference>
<dbReference type="InterPro" id="IPR012341">
    <property type="entry name" value="6hp_glycosidase-like_sf"/>
</dbReference>
<proteinExistence type="inferred from homology"/>
<dbReference type="PANTHER" id="PTHR10412">
    <property type="entry name" value="MANNOSYL-OLIGOSACCHARIDE GLUCOSIDASE"/>
    <property type="match status" value="1"/>
</dbReference>
<organism evidence="5 6">
    <name type="scientific">Peribacillus huizhouensis</name>
    <dbReference type="NCBI Taxonomy" id="1501239"/>
    <lineage>
        <taxon>Bacteria</taxon>
        <taxon>Bacillati</taxon>
        <taxon>Bacillota</taxon>
        <taxon>Bacilli</taxon>
        <taxon>Bacillales</taxon>
        <taxon>Bacillaceae</taxon>
        <taxon>Peribacillus</taxon>
    </lineage>
</organism>
<gene>
    <name evidence="5" type="ORF">HNP81_003464</name>
</gene>
<evidence type="ECO:0000256" key="3">
    <source>
        <dbReference type="ARBA" id="ARBA00023295"/>
    </source>
</evidence>
<dbReference type="SUPFAM" id="SSF48208">
    <property type="entry name" value="Six-hairpin glycosidases"/>
    <property type="match status" value="1"/>
</dbReference>
<evidence type="ECO:0000313" key="6">
    <source>
        <dbReference type="Proteomes" id="UP000626697"/>
    </source>
</evidence>